<proteinExistence type="predicted"/>
<evidence type="ECO:0000313" key="1">
    <source>
        <dbReference type="EMBL" id="CAG6636390.1"/>
    </source>
</evidence>
<accession>A0A8D8QRW3</accession>
<sequence length="106" mass="12537">MLRISWTEHVTNVEVLRRMKKSQELMNIIKTRKLNYLGHIMRNESKYSLLQLIRQGKIDGRRGPGRRRISWLHNLRKWTGKTSAELFRIAVNKVKLAMLVANIRNG</sequence>
<reference evidence="1" key="1">
    <citation type="submission" date="2021-05" db="EMBL/GenBank/DDBJ databases">
        <authorList>
            <person name="Alioto T."/>
            <person name="Alioto T."/>
            <person name="Gomez Garrido J."/>
        </authorList>
    </citation>
    <scope>NUCLEOTIDE SEQUENCE</scope>
</reference>
<dbReference type="EMBL" id="HBUF01093932">
    <property type="protein sequence ID" value="CAG6636390.1"/>
    <property type="molecule type" value="Transcribed_RNA"/>
</dbReference>
<name>A0A8D8QRW3_9HEMI</name>
<dbReference type="AlphaFoldDB" id="A0A8D8QRW3"/>
<organism evidence="1">
    <name type="scientific">Cacopsylla melanoneura</name>
    <dbReference type="NCBI Taxonomy" id="428564"/>
    <lineage>
        <taxon>Eukaryota</taxon>
        <taxon>Metazoa</taxon>
        <taxon>Ecdysozoa</taxon>
        <taxon>Arthropoda</taxon>
        <taxon>Hexapoda</taxon>
        <taxon>Insecta</taxon>
        <taxon>Pterygota</taxon>
        <taxon>Neoptera</taxon>
        <taxon>Paraneoptera</taxon>
        <taxon>Hemiptera</taxon>
        <taxon>Sternorrhyncha</taxon>
        <taxon>Psylloidea</taxon>
        <taxon>Psyllidae</taxon>
        <taxon>Psyllinae</taxon>
        <taxon>Cacopsylla</taxon>
    </lineage>
</organism>
<protein>
    <submittedName>
        <fullName evidence="1">Uncharacterized protein</fullName>
    </submittedName>
</protein>